<gene>
    <name evidence="2" type="ORF">JZ751_014262</name>
</gene>
<dbReference type="AlphaFoldDB" id="A0A8T2NVZ9"/>
<comment type="caution">
    <text evidence="2">The sequence shown here is derived from an EMBL/GenBank/DDBJ whole genome shotgun (WGS) entry which is preliminary data.</text>
</comment>
<feature type="compositionally biased region" description="Basic and acidic residues" evidence="1">
    <location>
        <begin position="1"/>
        <end position="16"/>
    </location>
</feature>
<accession>A0A8T2NVZ9</accession>
<proteinExistence type="predicted"/>
<protein>
    <submittedName>
        <fullName evidence="2">Uncharacterized protein</fullName>
    </submittedName>
</protein>
<dbReference type="Proteomes" id="UP000824540">
    <property type="component" value="Unassembled WGS sequence"/>
</dbReference>
<name>A0A8T2NVZ9_9TELE</name>
<dbReference type="EMBL" id="JAFBMS010000024">
    <property type="protein sequence ID" value="KAG9343281.1"/>
    <property type="molecule type" value="Genomic_DNA"/>
</dbReference>
<evidence type="ECO:0000256" key="1">
    <source>
        <dbReference type="SAM" id="MobiDB-lite"/>
    </source>
</evidence>
<keyword evidence="3" id="KW-1185">Reference proteome</keyword>
<feature type="non-terminal residue" evidence="2">
    <location>
        <position position="79"/>
    </location>
</feature>
<reference evidence="2" key="1">
    <citation type="thesis" date="2021" institute="BYU ScholarsArchive" country="Provo, UT, USA">
        <title>Applications of and Algorithms for Genome Assembly and Genomic Analyses with an Emphasis on Marine Teleosts.</title>
        <authorList>
            <person name="Pickett B.D."/>
        </authorList>
    </citation>
    <scope>NUCLEOTIDE SEQUENCE</scope>
    <source>
        <strain evidence="2">HI-2016</strain>
    </source>
</reference>
<evidence type="ECO:0000313" key="2">
    <source>
        <dbReference type="EMBL" id="KAG9343281.1"/>
    </source>
</evidence>
<evidence type="ECO:0000313" key="3">
    <source>
        <dbReference type="Proteomes" id="UP000824540"/>
    </source>
</evidence>
<organism evidence="2 3">
    <name type="scientific">Albula glossodonta</name>
    <name type="common">roundjaw bonefish</name>
    <dbReference type="NCBI Taxonomy" id="121402"/>
    <lineage>
        <taxon>Eukaryota</taxon>
        <taxon>Metazoa</taxon>
        <taxon>Chordata</taxon>
        <taxon>Craniata</taxon>
        <taxon>Vertebrata</taxon>
        <taxon>Euteleostomi</taxon>
        <taxon>Actinopterygii</taxon>
        <taxon>Neopterygii</taxon>
        <taxon>Teleostei</taxon>
        <taxon>Albuliformes</taxon>
        <taxon>Albulidae</taxon>
        <taxon>Albula</taxon>
    </lineage>
</organism>
<feature type="region of interest" description="Disordered" evidence="1">
    <location>
        <begin position="1"/>
        <end position="33"/>
    </location>
</feature>
<sequence>LLAQEKTGEKDSEESGSHLSRGTPSLPGPCTHSDAIRLSQNIYSTTVSTDGTADLQPWPASGNRRLIASLAPAEVLPDV</sequence>